<dbReference type="PANTHER" id="PTHR15036:SF49">
    <property type="entry name" value="AXOTACTIN"/>
    <property type="match status" value="1"/>
</dbReference>
<comment type="caution">
    <text evidence="2">Lacks conserved residue(s) required for the propagation of feature annotation.</text>
</comment>
<dbReference type="Pfam" id="PF02210">
    <property type="entry name" value="Laminin_G_2"/>
    <property type="match status" value="2"/>
</dbReference>
<dbReference type="PROSITE" id="PS00022">
    <property type="entry name" value="EGF_1"/>
    <property type="match status" value="1"/>
</dbReference>
<dbReference type="PROSITE" id="PS50025">
    <property type="entry name" value="LAM_G_DOMAIN"/>
    <property type="match status" value="2"/>
</dbReference>
<keyword evidence="6" id="KW-1185">Reference proteome</keyword>
<dbReference type="SMART" id="SM00181">
    <property type="entry name" value="EGF"/>
    <property type="match status" value="2"/>
</dbReference>
<keyword evidence="3" id="KW-1133">Transmembrane helix</keyword>
<evidence type="ECO:0000259" key="4">
    <source>
        <dbReference type="PROSITE" id="PS50025"/>
    </source>
</evidence>
<dbReference type="SMART" id="SM00282">
    <property type="entry name" value="LamG"/>
    <property type="match status" value="2"/>
</dbReference>
<dbReference type="Gene3D" id="2.60.120.1000">
    <property type="match status" value="1"/>
</dbReference>
<dbReference type="Gene3D" id="2.10.25.10">
    <property type="entry name" value="Laminin"/>
    <property type="match status" value="2"/>
</dbReference>
<keyword evidence="2" id="KW-0245">EGF-like domain</keyword>
<evidence type="ECO:0000256" key="3">
    <source>
        <dbReference type="SAM" id="Phobius"/>
    </source>
</evidence>
<dbReference type="InterPro" id="IPR050372">
    <property type="entry name" value="Neurexin-related_CASP"/>
</dbReference>
<dbReference type="InterPro" id="IPR013320">
    <property type="entry name" value="ConA-like_dom_sf"/>
</dbReference>
<feature type="domain" description="Laminin G" evidence="4">
    <location>
        <begin position="69"/>
        <end position="233"/>
    </location>
</feature>
<name>A0A7E4UYU3_PANRE</name>
<keyword evidence="3" id="KW-0812">Transmembrane</keyword>
<evidence type="ECO:0000313" key="6">
    <source>
        <dbReference type="Proteomes" id="UP000492821"/>
    </source>
</evidence>
<protein>
    <submittedName>
        <fullName evidence="7">Neurexin-1a</fullName>
    </submittedName>
</protein>
<feature type="domain" description="EGF-like" evidence="5">
    <location>
        <begin position="387"/>
        <end position="424"/>
    </location>
</feature>
<dbReference type="AlphaFoldDB" id="A0A7E4UYU3"/>
<dbReference type="InterPro" id="IPR001791">
    <property type="entry name" value="Laminin_G"/>
</dbReference>
<evidence type="ECO:0000256" key="1">
    <source>
        <dbReference type="ARBA" id="ARBA00023157"/>
    </source>
</evidence>
<dbReference type="SUPFAM" id="SSF57196">
    <property type="entry name" value="EGF/Laminin"/>
    <property type="match status" value="1"/>
</dbReference>
<dbReference type="Proteomes" id="UP000492821">
    <property type="component" value="Unassembled WGS sequence"/>
</dbReference>
<dbReference type="Gene3D" id="2.60.120.200">
    <property type="match status" value="2"/>
</dbReference>
<evidence type="ECO:0000259" key="5">
    <source>
        <dbReference type="PROSITE" id="PS50026"/>
    </source>
</evidence>
<dbReference type="CDD" id="cd00110">
    <property type="entry name" value="LamG"/>
    <property type="match status" value="2"/>
</dbReference>
<accession>A0A7E4UYU3</accession>
<evidence type="ECO:0000256" key="2">
    <source>
        <dbReference type="PROSITE-ProRule" id="PRU00076"/>
    </source>
</evidence>
<dbReference type="CDD" id="cd00054">
    <property type="entry name" value="EGF_CA"/>
    <property type="match status" value="1"/>
</dbReference>
<dbReference type="SUPFAM" id="SSF49899">
    <property type="entry name" value="Concanavalin A-like lectins/glucanases"/>
    <property type="match status" value="3"/>
</dbReference>
<organism evidence="6 7">
    <name type="scientific">Panagrellus redivivus</name>
    <name type="common">Microworm</name>
    <dbReference type="NCBI Taxonomy" id="6233"/>
    <lineage>
        <taxon>Eukaryota</taxon>
        <taxon>Metazoa</taxon>
        <taxon>Ecdysozoa</taxon>
        <taxon>Nematoda</taxon>
        <taxon>Chromadorea</taxon>
        <taxon>Rhabditida</taxon>
        <taxon>Tylenchina</taxon>
        <taxon>Panagrolaimomorpha</taxon>
        <taxon>Panagrolaimoidea</taxon>
        <taxon>Panagrolaimidae</taxon>
        <taxon>Panagrellus</taxon>
    </lineage>
</organism>
<dbReference type="InterPro" id="IPR000742">
    <property type="entry name" value="EGF"/>
</dbReference>
<sequence length="1132" mass="126748">MISDDHVSPVFMENGQKQVVYASISSSSVEWLHLNLLSRAIRLVPVFPSHPMDPSPLILITACKYPSHPLYFDAQPYTVDSFKAGLVSMYENELIVTFRTFENGVFFFSVADQGDMLIAQIVSGTVETIFDFGSLSRTSITGGRALNDGEWHEMRWSHQFDSVQLYVDGILMNATTPSGLYRKLDFNFQIEIGGRPQDQYSADIETSFHGCLARIQLNNIDLLSFAPATLRECQMPKPQILTIHSGSVVIPYSFLPFAFEFRVLPAASVLLAVFDANNATLVSVAIDANETLLLEADQQRIRQASSPLIQVTDGGWHALSMKLRGGRLDIDVDGMTVLWLEGAVVRKIGLRMSSFRLAAQGCYRSATVDLKSAAIIAGKISKGKCSYIDHCMPNPCENGGKCVQTELDHSKCECTEHYGGRYCHTSLLPRSCEDYRTAIRAEPKVHHPLLNLKHYKKVSPSPNVTIDLDGGGPLKPFTVRCTTAIGNLKDGKKSSNLDDQDDWTILEYYSTTSSGDLFKDPEVIVAGETEPGAVRKELNYLISDSELDRFVEGFESCRQHMRFECQGGAKLMTYNNERRPSTWYATRNGQHGLQWADAPPYSRMCSCAMNSSCVHHSLCNCDSGRDGVDEGYNTHSQLLPIMQLFVGGTGPKTTAKVNIGPLQCARRYVHETITFVDRNQHLVGSQSFHGNVFDIYFQVKFSHTQMTIWTWESANSERWFQLFVRGGKVVGQLVNAGRTHEITSDNAINDDEWHSVYWEVDPYSMKIVVDGKEKTLSAFYLLPTTYTYIVGSRTSRGNAGYAGQIRGFYLCGREIELGQMVRKQNPLGIQLGATGYCQINRCSNNGDCVEFYDTYKCNCSRTPFGGDKCDQEVGMWVPVGSRMYIPWQHPGQISTCYRMNVHTLTSNVSLIRAKAHFAESSFNLSIDPLGHLNVLIYDGVFFHHNETYTKQIVHDDKAKDIEFCATKKAFSLKLNNEDAIKIDGNFSFFINFNSWSFIDKTFTGCISRLQVGSTFPLKDPTDSRLNYKGKIRFGSCPYDHLQYNQPPETADIASDIQISSFVKTQQNLLYITPVLGVLAAFILALMICICVCYLRSRPDGVYKTNENVVAYCSPSKSAEPLVEPAVNKEYFC</sequence>
<reference evidence="7" key="2">
    <citation type="submission" date="2020-10" db="UniProtKB">
        <authorList>
            <consortium name="WormBaseParasite"/>
        </authorList>
    </citation>
    <scope>IDENTIFICATION</scope>
</reference>
<feature type="domain" description="EGF-like" evidence="5">
    <location>
        <begin position="833"/>
        <end position="870"/>
    </location>
</feature>
<feature type="disulfide bond" evidence="2">
    <location>
        <begin position="414"/>
        <end position="423"/>
    </location>
</feature>
<dbReference type="PROSITE" id="PS50026">
    <property type="entry name" value="EGF_3"/>
    <property type="match status" value="2"/>
</dbReference>
<dbReference type="GO" id="GO:0016020">
    <property type="term" value="C:membrane"/>
    <property type="evidence" value="ECO:0007669"/>
    <property type="project" value="UniProtKB-SubCell"/>
</dbReference>
<keyword evidence="3" id="KW-0472">Membrane</keyword>
<dbReference type="PANTHER" id="PTHR15036">
    <property type="entry name" value="PIKACHURIN-LIKE PROTEIN"/>
    <property type="match status" value="1"/>
</dbReference>
<reference evidence="6" key="1">
    <citation type="journal article" date="2013" name="Genetics">
        <title>The draft genome and transcriptome of Panagrellus redivivus are shaped by the harsh demands of a free-living lifestyle.</title>
        <authorList>
            <person name="Srinivasan J."/>
            <person name="Dillman A.R."/>
            <person name="Macchietto M.G."/>
            <person name="Heikkinen L."/>
            <person name="Lakso M."/>
            <person name="Fracchia K.M."/>
            <person name="Antoshechkin I."/>
            <person name="Mortazavi A."/>
            <person name="Wong G."/>
            <person name="Sternberg P.W."/>
        </authorList>
    </citation>
    <scope>NUCLEOTIDE SEQUENCE [LARGE SCALE GENOMIC DNA]</scope>
    <source>
        <strain evidence="6">MT8872</strain>
    </source>
</reference>
<feature type="domain" description="Laminin G" evidence="4">
    <location>
        <begin position="672"/>
        <end position="837"/>
    </location>
</feature>
<dbReference type="WBParaSite" id="Pan_g14465.t1">
    <property type="protein sequence ID" value="Pan_g14465.t1"/>
    <property type="gene ID" value="Pan_g14465"/>
</dbReference>
<dbReference type="Pfam" id="PF00008">
    <property type="entry name" value="EGF"/>
    <property type="match status" value="1"/>
</dbReference>
<feature type="transmembrane region" description="Helical" evidence="3">
    <location>
        <begin position="1068"/>
        <end position="1094"/>
    </location>
</feature>
<proteinExistence type="predicted"/>
<keyword evidence="1 2" id="KW-1015">Disulfide bond</keyword>
<evidence type="ECO:0000313" key="7">
    <source>
        <dbReference type="WBParaSite" id="Pan_g14465.t1"/>
    </source>
</evidence>